<dbReference type="Proteomes" id="UP001183202">
    <property type="component" value="Unassembled WGS sequence"/>
</dbReference>
<gene>
    <name evidence="2" type="ORF">RM445_18160</name>
</gene>
<dbReference type="InterPro" id="IPR043917">
    <property type="entry name" value="DUF5753"/>
</dbReference>
<dbReference type="Pfam" id="PF13560">
    <property type="entry name" value="HTH_31"/>
    <property type="match status" value="1"/>
</dbReference>
<proteinExistence type="predicted"/>
<sequence length="272" mass="29930">MAGAGSAVVRRQLGSKLRQLRLAAGKDVADVVTAGLASKAKMSRIEGGKGPVKIADVRALCWLYGASAETTEALAALAPGTQQEDWWETYENVIVPDWFGLYVGLEQSASRLRCFDPELVHGLLQTEDYARAVIESEDTLEPKVIAQRLQFRMDRQRRVLDGHPDLTVVLGAGALSLVVGSPDAMAAQLDHMRQLARDKVASIRFLPWSVGAYPMRGSFALLDFDSNDDPTVAYVEFSMGARYVEQSAQVEEYEHVFDVLLNKSVSIEEWSP</sequence>
<comment type="caution">
    <text evidence="2">The sequence shown here is derived from an EMBL/GenBank/DDBJ whole genome shotgun (WGS) entry which is preliminary data.</text>
</comment>
<dbReference type="EMBL" id="JAVREJ010000013">
    <property type="protein sequence ID" value="MDT0351459.1"/>
    <property type="molecule type" value="Genomic_DNA"/>
</dbReference>
<reference evidence="3" key="1">
    <citation type="submission" date="2023-07" db="EMBL/GenBank/DDBJ databases">
        <title>30 novel species of actinomycetes from the DSMZ collection.</title>
        <authorList>
            <person name="Nouioui I."/>
        </authorList>
    </citation>
    <scope>NUCLEOTIDE SEQUENCE [LARGE SCALE GENOMIC DNA]</scope>
    <source>
        <strain evidence="3">DSM 45834</strain>
    </source>
</reference>
<keyword evidence="3" id="KW-1185">Reference proteome</keyword>
<evidence type="ECO:0000313" key="3">
    <source>
        <dbReference type="Proteomes" id="UP001183202"/>
    </source>
</evidence>
<organism evidence="2 3">
    <name type="scientific">Pseudonocardia charpentierae</name>
    <dbReference type="NCBI Taxonomy" id="3075545"/>
    <lineage>
        <taxon>Bacteria</taxon>
        <taxon>Bacillati</taxon>
        <taxon>Actinomycetota</taxon>
        <taxon>Actinomycetes</taxon>
        <taxon>Pseudonocardiales</taxon>
        <taxon>Pseudonocardiaceae</taxon>
        <taxon>Pseudonocardia</taxon>
    </lineage>
</organism>
<feature type="domain" description="DUF5753" evidence="1">
    <location>
        <begin position="101"/>
        <end position="267"/>
    </location>
</feature>
<evidence type="ECO:0000259" key="1">
    <source>
        <dbReference type="Pfam" id="PF19054"/>
    </source>
</evidence>
<dbReference type="RefSeq" id="WP_311557785.1">
    <property type="nucleotide sequence ID" value="NZ_JAVREJ010000013.1"/>
</dbReference>
<protein>
    <submittedName>
        <fullName evidence="2">Helix-turn-helix transcriptional regulator</fullName>
    </submittedName>
</protein>
<name>A0ABU2NFS2_9PSEU</name>
<evidence type="ECO:0000313" key="2">
    <source>
        <dbReference type="EMBL" id="MDT0351459.1"/>
    </source>
</evidence>
<accession>A0ABU2NFS2</accession>
<dbReference type="Pfam" id="PF19054">
    <property type="entry name" value="DUF5753"/>
    <property type="match status" value="1"/>
</dbReference>